<evidence type="ECO:0000256" key="1">
    <source>
        <dbReference type="SAM" id="Phobius"/>
    </source>
</evidence>
<sequence length="80" mass="8268">MTARRNIVIAGASAVCGFLGVIASMIWLVVLGYRADAGEQIPVGLAWTPLGVSLLTVLLSAGWLLRAALTSQRDQGDGAS</sequence>
<name>A0AA41UJD1_9MICO</name>
<keyword evidence="1" id="KW-1133">Transmembrane helix</keyword>
<proteinExistence type="predicted"/>
<accession>A0AA41UJD1</accession>
<dbReference type="AlphaFoldDB" id="A0AA41UJD1"/>
<keyword evidence="1" id="KW-0812">Transmembrane</keyword>
<comment type="caution">
    <text evidence="2">The sequence shown here is derived from an EMBL/GenBank/DDBJ whole genome shotgun (WGS) entry which is preliminary data.</text>
</comment>
<evidence type="ECO:0000313" key="3">
    <source>
        <dbReference type="Proteomes" id="UP001165341"/>
    </source>
</evidence>
<organism evidence="2 3">
    <name type="scientific">Cryobacterium zhongshanensis</name>
    <dbReference type="NCBI Taxonomy" id="2928153"/>
    <lineage>
        <taxon>Bacteria</taxon>
        <taxon>Bacillati</taxon>
        <taxon>Actinomycetota</taxon>
        <taxon>Actinomycetes</taxon>
        <taxon>Micrococcales</taxon>
        <taxon>Microbacteriaceae</taxon>
        <taxon>Cryobacterium</taxon>
    </lineage>
</organism>
<gene>
    <name evidence="2" type="ORF">MQH31_03305</name>
</gene>
<protein>
    <submittedName>
        <fullName evidence="2">Uncharacterized protein</fullName>
    </submittedName>
</protein>
<feature type="transmembrane region" description="Helical" evidence="1">
    <location>
        <begin position="7"/>
        <end position="33"/>
    </location>
</feature>
<evidence type="ECO:0000313" key="2">
    <source>
        <dbReference type="EMBL" id="MCI4656841.1"/>
    </source>
</evidence>
<dbReference type="RefSeq" id="WP_243010899.1">
    <property type="nucleotide sequence ID" value="NZ_JALGAR010000001.1"/>
</dbReference>
<dbReference type="EMBL" id="JALGAR010000001">
    <property type="protein sequence ID" value="MCI4656841.1"/>
    <property type="molecule type" value="Genomic_DNA"/>
</dbReference>
<feature type="transmembrane region" description="Helical" evidence="1">
    <location>
        <begin position="45"/>
        <end position="65"/>
    </location>
</feature>
<keyword evidence="1" id="KW-0472">Membrane</keyword>
<reference evidence="2" key="1">
    <citation type="submission" date="2022-03" db="EMBL/GenBank/DDBJ databases">
        <title>Cryobacterium sp. nov. strain ZS14-85, isolated from Antarctic soil.</title>
        <authorList>
            <person name="Li J."/>
            <person name="Niu G."/>
        </authorList>
    </citation>
    <scope>NUCLEOTIDE SEQUENCE</scope>
    <source>
        <strain evidence="2">ZS14-85</strain>
    </source>
</reference>
<keyword evidence="3" id="KW-1185">Reference proteome</keyword>
<dbReference type="Proteomes" id="UP001165341">
    <property type="component" value="Unassembled WGS sequence"/>
</dbReference>